<evidence type="ECO:0000256" key="1">
    <source>
        <dbReference type="ARBA" id="ARBA00004328"/>
    </source>
</evidence>
<evidence type="ECO:0000256" key="4">
    <source>
        <dbReference type="SAM" id="MobiDB-lite"/>
    </source>
</evidence>
<feature type="region of interest" description="Disordered" evidence="4">
    <location>
        <begin position="209"/>
        <end position="230"/>
    </location>
</feature>
<dbReference type="OrthoDB" id="2596at10239"/>
<dbReference type="NCBIfam" id="TIGR01554">
    <property type="entry name" value="major_cap_HK97"/>
    <property type="match status" value="1"/>
</dbReference>
<dbReference type="Proteomes" id="UP000008414">
    <property type="component" value="Segment"/>
</dbReference>
<feature type="domain" description="Phage capsid-like C-terminal" evidence="5">
    <location>
        <begin position="172"/>
        <end position="431"/>
    </location>
</feature>
<organism evidence="6 7">
    <name type="scientific">Mycobacterium phage LittleE</name>
    <dbReference type="NCBI Taxonomy" id="2922212"/>
    <lineage>
        <taxon>Viruses</taxon>
        <taxon>Duplodnaviria</taxon>
        <taxon>Heunggongvirae</taxon>
        <taxon>Uroviricota</taxon>
        <taxon>Caudoviricetes</taxon>
        <taxon>Omegavirus</taxon>
        <taxon>Omegavirus littlee</taxon>
    </lineage>
</organism>
<evidence type="ECO:0000256" key="3">
    <source>
        <dbReference type="SAM" id="Coils"/>
    </source>
</evidence>
<dbReference type="EMBL" id="JF937101">
    <property type="protein sequence ID" value="AEK09398.1"/>
    <property type="molecule type" value="Genomic_DNA"/>
</dbReference>
<comment type="subcellular location">
    <subcellularLocation>
        <location evidence="1">Virion</location>
    </subcellularLocation>
</comment>
<accession>G1D3P8</accession>
<dbReference type="RefSeq" id="YP_009636924.1">
    <property type="nucleotide sequence ID" value="NC_042322.1"/>
</dbReference>
<evidence type="ECO:0000313" key="6">
    <source>
        <dbReference type="EMBL" id="AEK09398.1"/>
    </source>
</evidence>
<proteinExistence type="predicted"/>
<evidence type="ECO:0000259" key="5">
    <source>
        <dbReference type="Pfam" id="PF05065"/>
    </source>
</evidence>
<dbReference type="GeneID" id="40233670"/>
<dbReference type="Gene3D" id="3.30.2400.10">
    <property type="entry name" value="Major capsid protein gp5"/>
    <property type="match status" value="1"/>
</dbReference>
<reference evidence="6 7" key="1">
    <citation type="journal article" date="2012" name="J. Virol.">
        <title>Complete Genome Sequences of 138 Mycobacteriophages.</title>
        <authorList>
            <consortium name="the Science Education Alliance Phage Hunters Advancing Genomics and Evolutionary Science Program"/>
            <consortium name="the KwaZulu-Natal Research Institute for Tuberculosis and HIV Mycobacterial Genetics Course Students"/>
            <consortium name="the Phage Hunters Integrating Research and Education Program"/>
            <person name="Hatfull G.F."/>
        </authorList>
    </citation>
    <scope>NUCLEOTIDE SEQUENCE [LARGE SCALE GENOMIC DNA]</scope>
    <source>
        <strain evidence="6">LittleE</strain>
    </source>
</reference>
<keyword evidence="2" id="KW-0946">Virion</keyword>
<feature type="coiled-coil region" evidence="3">
    <location>
        <begin position="1"/>
        <end position="83"/>
    </location>
</feature>
<name>G1D3P8_9CAUD</name>
<protein>
    <submittedName>
        <fullName evidence="6">Major capsid protein</fullName>
    </submittedName>
</protein>
<evidence type="ECO:0000313" key="7">
    <source>
        <dbReference type="Proteomes" id="UP000008414"/>
    </source>
</evidence>
<dbReference type="Gene3D" id="3.30.2320.10">
    <property type="entry name" value="hypothetical protein PF0899 domain"/>
    <property type="match status" value="1"/>
</dbReference>
<sequence length="474" mass="51630">MEKHLEELRALRAAAVEAIATLKAERQAIADDAKAEERAALSADETAEFRAKSASIKAELDKVEDLDEQIRELESEIERSGKLEPETKTARKATVEVNEALTYEKGNGQSYFRDLAMQTVGMADESSKERLRRHMIDVESDKEIRKIAKVGEEYRDLDRNNGTGGPPLWMMNRFIELARAGRTYANLCPTEPLPSGTSSINIPKIKSGTSTAVQAGDNTNLSDTTNGSHETDLTDEFVQANVKTIAGQQGVAIQLLDQAAVSVDEFVFRDLAADYANKLNVQVISGTGSNNQVVGVRATSGITQVTATGGANALEKHQIIYQKIADAIQRVHTSRFLEPEVIVMHPRRWASFHAIFAGDDRPLIVPSGPGFNNLGVLTEVASQRVVGQMHGLPVVTDPTLPTTVNTDQDVIHVLRASDLALFESSVRMRALQETRAESLTVLLQVYGYLAFTAGRFPQSVVEISGTALSAPTFA</sequence>
<evidence type="ECO:0000256" key="2">
    <source>
        <dbReference type="ARBA" id="ARBA00022844"/>
    </source>
</evidence>
<dbReference type="InterPro" id="IPR024455">
    <property type="entry name" value="Phage_capsid"/>
</dbReference>
<keyword evidence="3" id="KW-0175">Coiled coil</keyword>
<dbReference type="SUPFAM" id="SSF56563">
    <property type="entry name" value="Major capsid protein gp5"/>
    <property type="match status" value="1"/>
</dbReference>
<keyword evidence="7" id="KW-1185">Reference proteome</keyword>
<dbReference type="InterPro" id="IPR054612">
    <property type="entry name" value="Phage_capsid-like_C"/>
</dbReference>
<dbReference type="Pfam" id="PF05065">
    <property type="entry name" value="Phage_capsid"/>
    <property type="match status" value="1"/>
</dbReference>
<feature type="compositionally biased region" description="Polar residues" evidence="4">
    <location>
        <begin position="209"/>
        <end position="228"/>
    </location>
</feature>
<dbReference type="GO" id="GO:0044423">
    <property type="term" value="C:virion component"/>
    <property type="evidence" value="ECO:0007669"/>
    <property type="project" value="UniProtKB-KW"/>
</dbReference>
<gene>
    <name evidence="6" type="primary">13</name>
    <name evidence="6" type="ORF">LITTLEE_13</name>
</gene>